<protein>
    <recommendedName>
        <fullName evidence="7">Large ribosomal subunit protein mL37</fullName>
    </recommendedName>
    <alternativeName>
        <fullName evidence="8">39S ribosomal protein L37, mitochondrial</fullName>
    </alternativeName>
</protein>
<evidence type="ECO:0000256" key="8">
    <source>
        <dbReference type="ARBA" id="ARBA00041617"/>
    </source>
</evidence>
<evidence type="ECO:0000256" key="3">
    <source>
        <dbReference type="ARBA" id="ARBA00022980"/>
    </source>
</evidence>
<keyword evidence="2" id="KW-0809">Transit peptide</keyword>
<dbReference type="GO" id="GO:0003735">
    <property type="term" value="F:structural constituent of ribosome"/>
    <property type="evidence" value="ECO:0007669"/>
    <property type="project" value="InterPro"/>
</dbReference>
<evidence type="ECO:0000256" key="5">
    <source>
        <dbReference type="ARBA" id="ARBA00023274"/>
    </source>
</evidence>
<comment type="caution">
    <text evidence="9">The sequence shown here is derived from an EMBL/GenBank/DDBJ whole genome shotgun (WGS) entry which is preliminary data.</text>
</comment>
<dbReference type="EMBL" id="BPLR01012809">
    <property type="protein sequence ID" value="GIY56764.1"/>
    <property type="molecule type" value="Genomic_DNA"/>
</dbReference>
<keyword evidence="5" id="KW-0687">Ribonucleoprotein</keyword>
<gene>
    <name evidence="9" type="primary">MRPL37</name>
    <name evidence="9" type="ORF">CEXT_214191</name>
</gene>
<dbReference type="PANTHER" id="PTHR15889">
    <property type="entry name" value="MITOCHONDRIAL RIBOSOMAL PROTEIN L37"/>
    <property type="match status" value="1"/>
</dbReference>
<keyword evidence="3 9" id="KW-0689">Ribosomal protein</keyword>
<evidence type="ECO:0000256" key="4">
    <source>
        <dbReference type="ARBA" id="ARBA00023128"/>
    </source>
</evidence>
<accession>A0AAV4UGL6</accession>
<evidence type="ECO:0000256" key="1">
    <source>
        <dbReference type="ARBA" id="ARBA00004173"/>
    </source>
</evidence>
<evidence type="ECO:0000256" key="7">
    <source>
        <dbReference type="ARBA" id="ARBA00039442"/>
    </source>
</evidence>
<reference evidence="9 10" key="1">
    <citation type="submission" date="2021-06" db="EMBL/GenBank/DDBJ databases">
        <title>Caerostris extrusa draft genome.</title>
        <authorList>
            <person name="Kono N."/>
            <person name="Arakawa K."/>
        </authorList>
    </citation>
    <scope>NUCLEOTIDE SEQUENCE [LARGE SCALE GENOMIC DNA]</scope>
</reference>
<evidence type="ECO:0000313" key="9">
    <source>
        <dbReference type="EMBL" id="GIY56764.1"/>
    </source>
</evidence>
<dbReference type="GO" id="GO:1990904">
    <property type="term" value="C:ribonucleoprotein complex"/>
    <property type="evidence" value="ECO:0007669"/>
    <property type="project" value="UniProtKB-KW"/>
</dbReference>
<dbReference type="AlphaFoldDB" id="A0AAV4UGL6"/>
<dbReference type="InterPro" id="IPR010793">
    <property type="entry name" value="Ribosomal_mL37/mL65"/>
</dbReference>
<dbReference type="InterPro" id="IPR052482">
    <property type="entry name" value="mtLSU_mL37"/>
</dbReference>
<dbReference type="Pfam" id="PF07147">
    <property type="entry name" value="PDCD9"/>
    <property type="match status" value="1"/>
</dbReference>
<evidence type="ECO:0000313" key="10">
    <source>
        <dbReference type="Proteomes" id="UP001054945"/>
    </source>
</evidence>
<organism evidence="9 10">
    <name type="scientific">Caerostris extrusa</name>
    <name type="common">Bark spider</name>
    <name type="synonym">Caerostris bankana</name>
    <dbReference type="NCBI Taxonomy" id="172846"/>
    <lineage>
        <taxon>Eukaryota</taxon>
        <taxon>Metazoa</taxon>
        <taxon>Ecdysozoa</taxon>
        <taxon>Arthropoda</taxon>
        <taxon>Chelicerata</taxon>
        <taxon>Arachnida</taxon>
        <taxon>Araneae</taxon>
        <taxon>Araneomorphae</taxon>
        <taxon>Entelegynae</taxon>
        <taxon>Araneoidea</taxon>
        <taxon>Araneidae</taxon>
        <taxon>Caerostris</taxon>
    </lineage>
</organism>
<dbReference type="PANTHER" id="PTHR15889:SF2">
    <property type="entry name" value="LARGE RIBOSOMAL SUBUNIT PROTEIN ML37"/>
    <property type="match status" value="1"/>
</dbReference>
<comment type="similarity">
    <text evidence="6">Belongs to the mitochondrion-specific ribosomal protein mL37 family.</text>
</comment>
<dbReference type="GO" id="GO:0005840">
    <property type="term" value="C:ribosome"/>
    <property type="evidence" value="ECO:0007669"/>
    <property type="project" value="UniProtKB-KW"/>
</dbReference>
<dbReference type="Proteomes" id="UP001054945">
    <property type="component" value="Unassembled WGS sequence"/>
</dbReference>
<dbReference type="GO" id="GO:0005739">
    <property type="term" value="C:mitochondrion"/>
    <property type="evidence" value="ECO:0007669"/>
    <property type="project" value="UniProtKB-SubCell"/>
</dbReference>
<name>A0AAV4UGL6_CAEEX</name>
<proteinExistence type="inferred from homology"/>
<evidence type="ECO:0000256" key="6">
    <source>
        <dbReference type="ARBA" id="ARBA00037985"/>
    </source>
</evidence>
<evidence type="ECO:0000256" key="2">
    <source>
        <dbReference type="ARBA" id="ARBA00022946"/>
    </source>
</evidence>
<keyword evidence="4" id="KW-0496">Mitochondrion</keyword>
<comment type="subcellular location">
    <subcellularLocation>
        <location evidence="1">Mitochondrion</location>
    </subcellularLocation>
</comment>
<dbReference type="GO" id="GO:0006412">
    <property type="term" value="P:translation"/>
    <property type="evidence" value="ECO:0007669"/>
    <property type="project" value="InterPro"/>
</dbReference>
<sequence>MRFTTPLNQVNYHRHFQRIWKRQSRLQATELQIPEELKEMGVIIKDAKEMLFQDRLFPPSKKVERSIPQPPSVLNQGNYFYVMHGKTKVSESENQTLALTKTLPYQGLPTQIQSLIGVESLLNQDELVQTNILQAQVWDGDQYKLPKKLDIKNPGYNFKREYGIRHKKKVSGLLEKLLFLCDGAIGKYPNCLQRDIMLDVICKLNVNRNGSDVTFDMPCDAMMTCTIPLKRFASPSEVAETENCEVPNIYPIKPTLDLEKFEEKSISPTVKRFNSAHIHTLFVAQKSFSFWFPKQMLGRAIATCFSFAAKEARMKYGIDIKVLPEPINMQCMYMDIKSFNFLAYQLNTLDLEHNNGIKNQVWMDEPLSLYKQVSEKDLVTDYNPEVFPKMLALYMNGLIQPPSQN</sequence>
<keyword evidence="10" id="KW-1185">Reference proteome</keyword>